<feature type="chain" id="PRO_5020526037" evidence="1">
    <location>
        <begin position="21"/>
        <end position="83"/>
    </location>
</feature>
<evidence type="ECO:0000256" key="1">
    <source>
        <dbReference type="SAM" id="SignalP"/>
    </source>
</evidence>
<evidence type="ECO:0000313" key="3">
    <source>
        <dbReference type="Proteomes" id="UP000290819"/>
    </source>
</evidence>
<feature type="signal peptide" evidence="1">
    <location>
        <begin position="1"/>
        <end position="20"/>
    </location>
</feature>
<proteinExistence type="predicted"/>
<dbReference type="Proteomes" id="UP000290819">
    <property type="component" value="Unassembled WGS sequence"/>
</dbReference>
<name>A0A4Q1V7L1_9BRAD</name>
<dbReference type="EMBL" id="MZXW01000019">
    <property type="protein sequence ID" value="RXT46596.1"/>
    <property type="molecule type" value="Genomic_DNA"/>
</dbReference>
<keyword evidence="3" id="KW-1185">Reference proteome</keyword>
<reference evidence="2 3" key="1">
    <citation type="submission" date="2017-03" db="EMBL/GenBank/DDBJ databases">
        <authorList>
            <person name="Safronova V.I."/>
            <person name="Sazanova A.L."/>
            <person name="Chirak E.R."/>
        </authorList>
    </citation>
    <scope>NUCLEOTIDE SEQUENCE [LARGE SCALE GENOMIC DNA]</scope>
    <source>
        <strain evidence="2 3">Opo-243</strain>
    </source>
</reference>
<sequence>MVRSLSSLAIFMLLGASVIAFPPFAPKVQADELVALAKGDRLEIRAASSGCSAQVWPDFSTSCLRRAGSGTKILEARLVTARR</sequence>
<gene>
    <name evidence="2" type="ORF">B5V03_16845</name>
</gene>
<organism evidence="2 3">
    <name type="scientific">Bradyrhizobium betae</name>
    <dbReference type="NCBI Taxonomy" id="244734"/>
    <lineage>
        <taxon>Bacteria</taxon>
        <taxon>Pseudomonadati</taxon>
        <taxon>Pseudomonadota</taxon>
        <taxon>Alphaproteobacteria</taxon>
        <taxon>Hyphomicrobiales</taxon>
        <taxon>Nitrobacteraceae</taxon>
        <taxon>Bradyrhizobium</taxon>
    </lineage>
</organism>
<comment type="caution">
    <text evidence="2">The sequence shown here is derived from an EMBL/GenBank/DDBJ whole genome shotgun (WGS) entry which is preliminary data.</text>
</comment>
<protein>
    <submittedName>
        <fullName evidence="2">Uncharacterized protein</fullName>
    </submittedName>
</protein>
<evidence type="ECO:0000313" key="2">
    <source>
        <dbReference type="EMBL" id="RXT46596.1"/>
    </source>
</evidence>
<dbReference type="OrthoDB" id="8250122at2"/>
<keyword evidence="1" id="KW-0732">Signal</keyword>
<accession>A0A4Q1V7L1</accession>
<dbReference type="AlphaFoldDB" id="A0A4Q1V7L1"/>